<dbReference type="AlphaFoldDB" id="A0AAV4ZM90"/>
<accession>A0AAV4ZM90</accession>
<evidence type="ECO:0000313" key="1">
    <source>
        <dbReference type="EMBL" id="GJD89233.1"/>
    </source>
</evidence>
<comment type="caution">
    <text evidence="1">The sequence shown here is derived from an EMBL/GenBank/DDBJ whole genome shotgun (WGS) entry which is preliminary data.</text>
</comment>
<keyword evidence="2" id="KW-1185">Reference proteome</keyword>
<gene>
    <name evidence="1" type="ORF">BHAOGJBA_2759</name>
</gene>
<reference evidence="1" key="2">
    <citation type="submission" date="2021-08" db="EMBL/GenBank/DDBJ databases">
        <authorList>
            <person name="Tani A."/>
            <person name="Ola A."/>
            <person name="Ogura Y."/>
            <person name="Katsura K."/>
            <person name="Hayashi T."/>
        </authorList>
    </citation>
    <scope>NUCLEOTIDE SEQUENCE</scope>
    <source>
        <strain evidence="1">DSM 16372</strain>
    </source>
</reference>
<reference evidence="1" key="1">
    <citation type="journal article" date="2016" name="Front. Microbiol.">
        <title>Genome Sequence of the Piezophilic, Mesophilic Sulfate-Reducing Bacterium Desulfovibrio indicus J2T.</title>
        <authorList>
            <person name="Cao J."/>
            <person name="Maignien L."/>
            <person name="Shao Z."/>
            <person name="Alain K."/>
            <person name="Jebbar M."/>
        </authorList>
    </citation>
    <scope>NUCLEOTIDE SEQUENCE</scope>
    <source>
        <strain evidence="1">DSM 16372</strain>
    </source>
</reference>
<dbReference type="EMBL" id="BPQO01000010">
    <property type="protein sequence ID" value="GJD89233.1"/>
    <property type="molecule type" value="Genomic_DNA"/>
</dbReference>
<sequence length="29" mass="2935">MSDRAALLAILGAVLLGAMSPGPRGARRL</sequence>
<name>A0AAV4ZM90_9HYPH</name>
<protein>
    <submittedName>
        <fullName evidence="1">Uncharacterized protein</fullName>
    </submittedName>
</protein>
<organism evidence="1 2">
    <name type="scientific">Methylobacterium hispanicum</name>
    <dbReference type="NCBI Taxonomy" id="270350"/>
    <lineage>
        <taxon>Bacteria</taxon>
        <taxon>Pseudomonadati</taxon>
        <taxon>Pseudomonadota</taxon>
        <taxon>Alphaproteobacteria</taxon>
        <taxon>Hyphomicrobiales</taxon>
        <taxon>Methylobacteriaceae</taxon>
        <taxon>Methylobacterium</taxon>
    </lineage>
</organism>
<evidence type="ECO:0000313" key="2">
    <source>
        <dbReference type="Proteomes" id="UP001055247"/>
    </source>
</evidence>
<dbReference type="Proteomes" id="UP001055247">
    <property type="component" value="Unassembled WGS sequence"/>
</dbReference>
<proteinExistence type="predicted"/>